<dbReference type="EMBL" id="ADFV01014178">
    <property type="status" value="NOT_ANNOTATED_CDS"/>
    <property type="molecule type" value="Genomic_DNA"/>
</dbReference>
<evidence type="ECO:0000313" key="1">
    <source>
        <dbReference type="Ensembl" id="ENSNLEP00000036945.1"/>
    </source>
</evidence>
<dbReference type="GeneTree" id="ENSGT00550000076357"/>
<keyword evidence="2" id="KW-1185">Reference proteome</keyword>
<reference evidence="1" key="2">
    <citation type="submission" date="2025-08" db="UniProtKB">
        <authorList>
            <consortium name="Ensembl"/>
        </authorList>
    </citation>
    <scope>IDENTIFICATION</scope>
</reference>
<reference evidence="1" key="3">
    <citation type="submission" date="2025-09" db="UniProtKB">
        <authorList>
            <consortium name="Ensembl"/>
        </authorList>
    </citation>
    <scope>IDENTIFICATION</scope>
</reference>
<dbReference type="OMA" id="PIGCWER"/>
<evidence type="ECO:0000313" key="2">
    <source>
        <dbReference type="Proteomes" id="UP000001073"/>
    </source>
</evidence>
<protein>
    <submittedName>
        <fullName evidence="1">Uncharacterized protein</fullName>
    </submittedName>
</protein>
<dbReference type="Proteomes" id="UP000001073">
    <property type="component" value="Chromosome 2"/>
</dbReference>
<dbReference type="InParanoid" id="A0A2I3H0B7"/>
<organism evidence="1 2">
    <name type="scientific">Nomascus leucogenys</name>
    <name type="common">Northern white-cheeked gibbon</name>
    <name type="synonym">Hylobates leucogenys</name>
    <dbReference type="NCBI Taxonomy" id="61853"/>
    <lineage>
        <taxon>Eukaryota</taxon>
        <taxon>Metazoa</taxon>
        <taxon>Chordata</taxon>
        <taxon>Craniata</taxon>
        <taxon>Vertebrata</taxon>
        <taxon>Euteleostomi</taxon>
        <taxon>Mammalia</taxon>
        <taxon>Eutheria</taxon>
        <taxon>Euarchontoglires</taxon>
        <taxon>Primates</taxon>
        <taxon>Haplorrhini</taxon>
        <taxon>Catarrhini</taxon>
        <taxon>Hylobatidae</taxon>
        <taxon>Nomascus</taxon>
    </lineage>
</organism>
<accession>A0A2I3H0B7</accession>
<sequence length="93" mass="10423">MVNIIRISPFCLLPTAAVLPLSGMYTRTHILYARSSSRSSLQNGKSGEGKLVPIRCWERKQVRLIFTYLYLVPTPVIHKVIFGPKSLVILPIG</sequence>
<dbReference type="AlphaFoldDB" id="A0A2I3H0B7"/>
<dbReference type="Ensembl" id="ENSNLET00000055100.1">
    <property type="protein sequence ID" value="ENSNLEP00000036945.1"/>
    <property type="gene ID" value="ENSNLEG00000031762.1"/>
</dbReference>
<reference evidence="1 2" key="1">
    <citation type="submission" date="2012-10" db="EMBL/GenBank/DDBJ databases">
        <authorList>
            <consortium name="Gibbon Genome Sequencing Consortium"/>
        </authorList>
    </citation>
    <scope>NUCLEOTIDE SEQUENCE [LARGE SCALE GENOMIC DNA]</scope>
</reference>
<proteinExistence type="predicted"/>
<name>A0A2I3H0B7_NOMLE</name>